<evidence type="ECO:0000256" key="1">
    <source>
        <dbReference type="ARBA" id="ARBA00006349"/>
    </source>
</evidence>
<name>A0A9P6PPJ1_9FUNG</name>
<evidence type="ECO:0000313" key="4">
    <source>
        <dbReference type="Proteomes" id="UP000726737"/>
    </source>
</evidence>
<accession>A0A9P6PPJ1</accession>
<dbReference type="Proteomes" id="UP000726737">
    <property type="component" value="Unassembled WGS sequence"/>
</dbReference>
<dbReference type="Pfam" id="PF06825">
    <property type="entry name" value="HSBP1"/>
    <property type="match status" value="1"/>
</dbReference>
<keyword evidence="4" id="KW-1185">Reference proteome</keyword>
<evidence type="ECO:0000313" key="3">
    <source>
        <dbReference type="EMBL" id="KAG0250739.1"/>
    </source>
</evidence>
<protein>
    <recommendedName>
        <fullName evidence="5">Heat shock factor binding protein 1</fullName>
    </recommendedName>
</protein>
<dbReference type="EMBL" id="JAAAJA010000654">
    <property type="protein sequence ID" value="KAG0250739.1"/>
    <property type="molecule type" value="Genomic_DNA"/>
</dbReference>
<feature type="region of interest" description="Disordered" evidence="2">
    <location>
        <begin position="1"/>
        <end position="71"/>
    </location>
</feature>
<dbReference type="GO" id="GO:0005634">
    <property type="term" value="C:nucleus"/>
    <property type="evidence" value="ECO:0007669"/>
    <property type="project" value="TreeGrafter"/>
</dbReference>
<dbReference type="InterPro" id="IPR009643">
    <property type="entry name" value="HS1-bd"/>
</dbReference>
<evidence type="ECO:0008006" key="5">
    <source>
        <dbReference type="Google" id="ProtNLM"/>
    </source>
</evidence>
<comment type="similarity">
    <text evidence="1">Belongs to the HSBP1 family.</text>
</comment>
<comment type="caution">
    <text evidence="3">The sequence shown here is derived from an EMBL/GenBank/DDBJ whole genome shotgun (WGS) entry which is preliminary data.</text>
</comment>
<organism evidence="3 4">
    <name type="scientific">Mortierella polycephala</name>
    <dbReference type="NCBI Taxonomy" id="41804"/>
    <lineage>
        <taxon>Eukaryota</taxon>
        <taxon>Fungi</taxon>
        <taxon>Fungi incertae sedis</taxon>
        <taxon>Mucoromycota</taxon>
        <taxon>Mortierellomycotina</taxon>
        <taxon>Mortierellomycetes</taxon>
        <taxon>Mortierellales</taxon>
        <taxon>Mortierellaceae</taxon>
        <taxon>Mortierella</taxon>
    </lineage>
</organism>
<dbReference type="GO" id="GO:0003714">
    <property type="term" value="F:transcription corepressor activity"/>
    <property type="evidence" value="ECO:0007669"/>
    <property type="project" value="InterPro"/>
</dbReference>
<feature type="compositionally biased region" description="Polar residues" evidence="2">
    <location>
        <begin position="123"/>
        <end position="136"/>
    </location>
</feature>
<feature type="compositionally biased region" description="Low complexity" evidence="2">
    <location>
        <begin position="10"/>
        <end position="34"/>
    </location>
</feature>
<dbReference type="Gene3D" id="1.20.5.430">
    <property type="match status" value="1"/>
</dbReference>
<dbReference type="GO" id="GO:0070370">
    <property type="term" value="P:cellular heat acclimation"/>
    <property type="evidence" value="ECO:0007669"/>
    <property type="project" value="TreeGrafter"/>
</dbReference>
<reference evidence="3" key="1">
    <citation type="journal article" date="2020" name="Fungal Divers.">
        <title>Resolving the Mortierellaceae phylogeny through synthesis of multi-gene phylogenetics and phylogenomics.</title>
        <authorList>
            <person name="Vandepol N."/>
            <person name="Liber J."/>
            <person name="Desiro A."/>
            <person name="Na H."/>
            <person name="Kennedy M."/>
            <person name="Barry K."/>
            <person name="Grigoriev I.V."/>
            <person name="Miller A.N."/>
            <person name="O'Donnell K."/>
            <person name="Stajich J.E."/>
            <person name="Bonito G."/>
        </authorList>
    </citation>
    <scope>NUCLEOTIDE SEQUENCE</scope>
    <source>
        <strain evidence="3">KOD948</strain>
    </source>
</reference>
<feature type="compositionally biased region" description="Basic and acidic residues" evidence="2">
    <location>
        <begin position="59"/>
        <end position="71"/>
    </location>
</feature>
<dbReference type="AlphaFoldDB" id="A0A9P6PPJ1"/>
<dbReference type="PANTHER" id="PTHR19424:SF0">
    <property type="entry name" value="HEAT SHOCK FACTOR BINDING PROTEIN 1"/>
    <property type="match status" value="1"/>
</dbReference>
<sequence>MSTDSINNGSSATTSADTALTSSSPLQPQAQAQTHSLDIPGKPQQQQQQHQQQQQGEDADAHKDVSPHELTLHVEKLLEQINTKFDGVSTQIFSKMDEMSSRIEDLEKSIGGLVQNLDDGPKTASSSEPSPAGAQQ</sequence>
<dbReference type="GO" id="GO:0005829">
    <property type="term" value="C:cytosol"/>
    <property type="evidence" value="ECO:0007669"/>
    <property type="project" value="TreeGrafter"/>
</dbReference>
<proteinExistence type="inferred from homology"/>
<feature type="region of interest" description="Disordered" evidence="2">
    <location>
        <begin position="110"/>
        <end position="136"/>
    </location>
</feature>
<feature type="compositionally biased region" description="Low complexity" evidence="2">
    <location>
        <begin position="44"/>
        <end position="55"/>
    </location>
</feature>
<gene>
    <name evidence="3" type="ORF">BG011_008129</name>
</gene>
<dbReference type="PANTHER" id="PTHR19424">
    <property type="entry name" value="HEAT SHOCK FACTOR BINDING PROTEIN 1"/>
    <property type="match status" value="1"/>
</dbReference>
<dbReference type="OrthoDB" id="4159489at2759"/>
<evidence type="ECO:0000256" key="2">
    <source>
        <dbReference type="SAM" id="MobiDB-lite"/>
    </source>
</evidence>